<keyword evidence="3" id="KW-0238">DNA-binding</keyword>
<evidence type="ECO:0000313" key="6">
    <source>
        <dbReference type="EMBL" id="PST37083.1"/>
    </source>
</evidence>
<dbReference type="SUPFAM" id="SSF53850">
    <property type="entry name" value="Periplasmic binding protein-like II"/>
    <property type="match status" value="1"/>
</dbReference>
<protein>
    <submittedName>
        <fullName evidence="6">LysR family transcriptional regulator</fullName>
    </submittedName>
</protein>
<dbReference type="Pfam" id="PF00126">
    <property type="entry name" value="HTH_1"/>
    <property type="match status" value="1"/>
</dbReference>
<feature type="domain" description="HTH lysR-type" evidence="5">
    <location>
        <begin position="1"/>
        <end position="58"/>
    </location>
</feature>
<dbReference type="InterPro" id="IPR050950">
    <property type="entry name" value="HTH-type_LysR_regulators"/>
</dbReference>
<evidence type="ECO:0000256" key="1">
    <source>
        <dbReference type="ARBA" id="ARBA00009437"/>
    </source>
</evidence>
<dbReference type="Gene3D" id="3.40.190.290">
    <property type="match status" value="1"/>
</dbReference>
<dbReference type="GO" id="GO:0003700">
    <property type="term" value="F:DNA-binding transcription factor activity"/>
    <property type="evidence" value="ECO:0007669"/>
    <property type="project" value="InterPro"/>
</dbReference>
<reference evidence="6 7" key="1">
    <citation type="submission" date="2018-03" db="EMBL/GenBank/DDBJ databases">
        <title>Lachnoclostridium SNUG30386 gen.nov., sp.nov., isolated from human faeces.</title>
        <authorList>
            <person name="Seo B."/>
            <person name="Jeon K."/>
            <person name="Ko G."/>
        </authorList>
    </citation>
    <scope>NUCLEOTIDE SEQUENCE [LARGE SCALE GENOMIC DNA]</scope>
    <source>
        <strain evidence="6 7">SNUG30386</strain>
    </source>
</reference>
<evidence type="ECO:0000256" key="4">
    <source>
        <dbReference type="ARBA" id="ARBA00023163"/>
    </source>
</evidence>
<dbReference type="GO" id="GO:0005829">
    <property type="term" value="C:cytosol"/>
    <property type="evidence" value="ECO:0007669"/>
    <property type="project" value="TreeGrafter"/>
</dbReference>
<comment type="similarity">
    <text evidence="1">Belongs to the LysR transcriptional regulatory family.</text>
</comment>
<dbReference type="PANTHER" id="PTHR30419:SF8">
    <property type="entry name" value="NITROGEN ASSIMILATION TRANSCRIPTIONAL ACTIVATOR-RELATED"/>
    <property type="match status" value="1"/>
</dbReference>
<evidence type="ECO:0000256" key="3">
    <source>
        <dbReference type="ARBA" id="ARBA00023125"/>
    </source>
</evidence>
<comment type="caution">
    <text evidence="6">The sequence shown here is derived from an EMBL/GenBank/DDBJ whole genome shotgun (WGS) entry which is preliminary data.</text>
</comment>
<evidence type="ECO:0000256" key="2">
    <source>
        <dbReference type="ARBA" id="ARBA00023015"/>
    </source>
</evidence>
<dbReference type="InterPro" id="IPR000847">
    <property type="entry name" value="LysR_HTH_N"/>
</dbReference>
<dbReference type="AlphaFoldDB" id="A0A2T3FPA6"/>
<evidence type="ECO:0000259" key="5">
    <source>
        <dbReference type="PROSITE" id="PS50931"/>
    </source>
</evidence>
<keyword evidence="2" id="KW-0805">Transcription regulation</keyword>
<dbReference type="GO" id="GO:0003677">
    <property type="term" value="F:DNA binding"/>
    <property type="evidence" value="ECO:0007669"/>
    <property type="project" value="UniProtKB-KW"/>
</dbReference>
<dbReference type="RefSeq" id="WP_107001266.1">
    <property type="nucleotide sequence ID" value="NZ_DBFVRN010000004.1"/>
</dbReference>
<proteinExistence type="inferred from homology"/>
<dbReference type="CDD" id="cd05466">
    <property type="entry name" value="PBP2_LTTR_substrate"/>
    <property type="match status" value="1"/>
</dbReference>
<keyword evidence="7" id="KW-1185">Reference proteome</keyword>
<gene>
    <name evidence="6" type="ORF">C7U56_11160</name>
</gene>
<dbReference type="Proteomes" id="UP000241048">
    <property type="component" value="Unassembled WGS sequence"/>
</dbReference>
<dbReference type="Pfam" id="PF03466">
    <property type="entry name" value="LysR_substrate"/>
    <property type="match status" value="1"/>
</dbReference>
<name>A0A2T3FPA6_9CLOT</name>
<accession>A0A2T3FPA6</accession>
<evidence type="ECO:0000313" key="7">
    <source>
        <dbReference type="Proteomes" id="UP000241048"/>
    </source>
</evidence>
<organism evidence="6 7">
    <name type="scientific">Clostridium fessum</name>
    <dbReference type="NCBI Taxonomy" id="2126740"/>
    <lineage>
        <taxon>Bacteria</taxon>
        <taxon>Bacillati</taxon>
        <taxon>Bacillota</taxon>
        <taxon>Clostridia</taxon>
        <taxon>Eubacteriales</taxon>
        <taxon>Clostridiaceae</taxon>
        <taxon>Clostridium</taxon>
    </lineage>
</organism>
<dbReference type="PROSITE" id="PS50931">
    <property type="entry name" value="HTH_LYSR"/>
    <property type="match status" value="1"/>
</dbReference>
<dbReference type="InterPro" id="IPR005119">
    <property type="entry name" value="LysR_subst-bd"/>
</dbReference>
<dbReference type="InterPro" id="IPR036390">
    <property type="entry name" value="WH_DNA-bd_sf"/>
</dbReference>
<dbReference type="Gene3D" id="1.10.10.10">
    <property type="entry name" value="Winged helix-like DNA-binding domain superfamily/Winged helix DNA-binding domain"/>
    <property type="match status" value="1"/>
</dbReference>
<sequence>MYIKNPEYFITTVREGSISKAAEKLYLSQPYLSQCIARTEKELGVKLFDRSHMPLKLTEAGKIYMRYLESVGVLTGQFEEQLGELKTGRSRTLNVGMTLWRGSVLLPDILPSYSESHPDVRITLREHHTAQLSKLLQEDQIDFALMNMPLNLDDFVYDTIFNERLLLVASKDHPAIRGLEAGTPDHPLPIDMKKLRRERFILLQEDQVMGHAMKNLFAKMNMEPKDALYTTSSTTSVNLAARGFGITFLPEGGIRHTAHVEQLAFFTVDNPPFSVPLLLLYKKNSIISPHAKDFIDMVKEYYRNLEEKKIKA</sequence>
<dbReference type="PANTHER" id="PTHR30419">
    <property type="entry name" value="HTH-TYPE TRANSCRIPTIONAL REGULATOR YBHD"/>
    <property type="match status" value="1"/>
</dbReference>
<dbReference type="InterPro" id="IPR036388">
    <property type="entry name" value="WH-like_DNA-bd_sf"/>
</dbReference>
<dbReference type="PRINTS" id="PR00039">
    <property type="entry name" value="HTHLYSR"/>
</dbReference>
<keyword evidence="4" id="KW-0804">Transcription</keyword>
<dbReference type="EMBL" id="PYLO01000003">
    <property type="protein sequence ID" value="PST37083.1"/>
    <property type="molecule type" value="Genomic_DNA"/>
</dbReference>
<dbReference type="SUPFAM" id="SSF46785">
    <property type="entry name" value="Winged helix' DNA-binding domain"/>
    <property type="match status" value="1"/>
</dbReference>